<reference evidence="1 2" key="1">
    <citation type="submission" date="2024-09" db="EMBL/GenBank/DDBJ databases">
        <title>Chromosome-scale assembly of Riccia sorocarpa.</title>
        <authorList>
            <person name="Paukszto L."/>
        </authorList>
    </citation>
    <scope>NUCLEOTIDE SEQUENCE [LARGE SCALE GENOMIC DNA]</scope>
    <source>
        <strain evidence="1">LP-2024</strain>
        <tissue evidence="1">Aerial parts of the thallus</tissue>
    </source>
</reference>
<organism evidence="1 2">
    <name type="scientific">Riccia sorocarpa</name>
    <dbReference type="NCBI Taxonomy" id="122646"/>
    <lineage>
        <taxon>Eukaryota</taxon>
        <taxon>Viridiplantae</taxon>
        <taxon>Streptophyta</taxon>
        <taxon>Embryophyta</taxon>
        <taxon>Marchantiophyta</taxon>
        <taxon>Marchantiopsida</taxon>
        <taxon>Marchantiidae</taxon>
        <taxon>Marchantiales</taxon>
        <taxon>Ricciaceae</taxon>
        <taxon>Riccia</taxon>
    </lineage>
</organism>
<dbReference type="EMBL" id="JBJQOH010000007">
    <property type="protein sequence ID" value="KAL3680453.1"/>
    <property type="molecule type" value="Genomic_DNA"/>
</dbReference>
<comment type="caution">
    <text evidence="1">The sequence shown here is derived from an EMBL/GenBank/DDBJ whole genome shotgun (WGS) entry which is preliminary data.</text>
</comment>
<sequence>MMDSVVTVITLPMNVEEKNALSKSSLRTYQPQANYRLLPSSSSSSISGDPTNSTGKNVLYGGVERAAHVLAHTLRYSSAAGKQRILESERDPRRQKLPGSEPVMAIDFWAKIVANELRTLAEAQRLSPTSKSTLFNVGAGKRWVREAIRVASLDALEVVKGPHTFCTNS</sequence>
<accession>A0ABD3GNC5</accession>
<dbReference type="AlphaFoldDB" id="A0ABD3GNC5"/>
<protein>
    <submittedName>
        <fullName evidence="1">Uncharacterized protein</fullName>
    </submittedName>
</protein>
<dbReference type="Proteomes" id="UP001633002">
    <property type="component" value="Unassembled WGS sequence"/>
</dbReference>
<evidence type="ECO:0000313" key="2">
    <source>
        <dbReference type="Proteomes" id="UP001633002"/>
    </source>
</evidence>
<proteinExistence type="predicted"/>
<gene>
    <name evidence="1" type="ORF">R1sor_023409</name>
</gene>
<name>A0ABD3GNC5_9MARC</name>
<keyword evidence="2" id="KW-1185">Reference proteome</keyword>
<evidence type="ECO:0000313" key="1">
    <source>
        <dbReference type="EMBL" id="KAL3680453.1"/>
    </source>
</evidence>